<reference evidence="3" key="1">
    <citation type="submission" date="2013-11" db="EMBL/GenBank/DDBJ databases">
        <title>Draft genome sequence from a member of Zhouia, isolated tidal flat.</title>
        <authorList>
            <person name="Jin H."/>
            <person name="Jeon C.O."/>
        </authorList>
    </citation>
    <scope>NUCLEOTIDE SEQUENCE [LARGE SCALE GENOMIC DNA]</scope>
    <source>
        <strain evidence="3">AD3</strain>
    </source>
</reference>
<dbReference type="CDD" id="cd09618">
    <property type="entry name" value="CBM9_like_2"/>
    <property type="match status" value="1"/>
</dbReference>
<feature type="domain" description="DUF5916" evidence="1">
    <location>
        <begin position="231"/>
        <end position="805"/>
    </location>
</feature>
<accession>W2UQ19</accession>
<dbReference type="eggNOG" id="COG2091">
    <property type="taxonomic scope" value="Bacteria"/>
</dbReference>
<dbReference type="EMBL" id="AYXY01000019">
    <property type="protein sequence ID" value="ETN95407.1"/>
    <property type="molecule type" value="Genomic_DNA"/>
</dbReference>
<gene>
    <name evidence="2" type="ORF">P278_11290</name>
</gene>
<keyword evidence="2" id="KW-0378">Hydrolase</keyword>
<reference evidence="2 3" key="2">
    <citation type="journal article" date="2016" name="Genome Announc.">
        <title>Draft Genome Sequence of Zhouia amylolytica AD3, Isolated from Tidal Flat Sediment.</title>
        <authorList>
            <person name="Jia B."/>
            <person name="Jin H.M."/>
            <person name="Lee H.J."/>
            <person name="Jeon C.O."/>
        </authorList>
    </citation>
    <scope>NUCLEOTIDE SEQUENCE [LARGE SCALE GENOMIC DNA]</scope>
    <source>
        <strain evidence="2 3">AD3</strain>
    </source>
</reference>
<dbReference type="Proteomes" id="UP000018850">
    <property type="component" value="Unassembled WGS sequence"/>
</dbReference>
<organism evidence="2 3">
    <name type="scientific">Zhouia amylolytica AD3</name>
    <dbReference type="NCBI Taxonomy" id="1286632"/>
    <lineage>
        <taxon>Bacteria</taxon>
        <taxon>Pseudomonadati</taxon>
        <taxon>Bacteroidota</taxon>
        <taxon>Flavobacteriia</taxon>
        <taxon>Flavobacteriales</taxon>
        <taxon>Flavobacteriaceae</taxon>
        <taxon>Zhouia</taxon>
    </lineage>
</organism>
<dbReference type="RefSeq" id="WP_038263561.1">
    <property type="nucleotide sequence ID" value="NZ_AYXY01000019.1"/>
</dbReference>
<sequence>MHRLTFTLLGFLCFIISEAQEKRKSIQAYRIETPPKIDGILNDPVWESIEPAKDFFFFEPVNDGSLERNTHKTEVKMAYDDNAVYFAAYMYDNDSSKILRQFTQRDDIDAQADLFAIAINTLDDGLNETRFFITSAGTIGDARANGNNEDFSYNVVFKANMSLDEKGWYAEFKIPYNALRFPETAIQNWSINFHRKIKHLNEQYSWSYVDRKVGQITQYNGLITGLAHINPPIRLLLFPFTQGAVTTFGGETKTDFSAGMDVKYGLSDNFTLDATLIPDFGQTTFDNIILNLGPFEQELNENRQFFIEGTEMFAKGNLFYSRRIGGAPTRRNQVVNNLDANEVILENPINAKLLNAVKVSGRTKDNLGIGVFNAITQETAAIIKDTVTNEVRKFTTESLANYNIFVLDQQFNKNSSISVVNTSVLRSGGFRDANVSALLFDLSNKSNSYRLEGGVRMSQVRIPNDLKSGFRSNLEFSKTKGQFRWFIGHYLANKTYDSNDMGIMFENNFNNVYSELSYEIFEPTKTFNKYRLSFWGRHGRLLDPNVATGDSFGFDTFFIKPSRFAFGAGADYYGEKDDYFEPRVDGRFITYNKNAGINGFVSSDYRQKFAYDIRSEARTWFEEDQDFFEISILPRYRFSDRFFMLWETSMAWHNNDFGYVGHDEAHIYIGQRDIQSVENALNASYNFDPYKAINIKFRNFWSVANYGDQQFFILNNDGTRTPYNYDIENNNPNTNFNIWNIDLKFNWRFAPGSEAVILYRHAIFNNDRFSDLSYGNSLQNLFKQNNQHTLSLRLVYFIDINNINDSFKG</sequence>
<dbReference type="PATRIC" id="fig|1286632.3.peg.1123"/>
<dbReference type="GO" id="GO:0016787">
    <property type="term" value="F:hydrolase activity"/>
    <property type="evidence" value="ECO:0007669"/>
    <property type="project" value="UniProtKB-KW"/>
</dbReference>
<dbReference type="SUPFAM" id="SSF49344">
    <property type="entry name" value="CBD9-like"/>
    <property type="match status" value="1"/>
</dbReference>
<evidence type="ECO:0000313" key="3">
    <source>
        <dbReference type="Proteomes" id="UP000018850"/>
    </source>
</evidence>
<dbReference type="AlphaFoldDB" id="W2UQ19"/>
<dbReference type="Gene3D" id="2.60.40.1190">
    <property type="match status" value="1"/>
</dbReference>
<keyword evidence="3" id="KW-1185">Reference proteome</keyword>
<dbReference type="Pfam" id="PF19313">
    <property type="entry name" value="DUF5916"/>
    <property type="match status" value="1"/>
</dbReference>
<protein>
    <submittedName>
        <fullName evidence="2">Membrane associated hydrolase</fullName>
    </submittedName>
</protein>
<dbReference type="STRING" id="376730.SAMN04487906_2504"/>
<proteinExistence type="predicted"/>
<evidence type="ECO:0000313" key="2">
    <source>
        <dbReference type="EMBL" id="ETN95407.1"/>
    </source>
</evidence>
<dbReference type="InterPro" id="IPR045670">
    <property type="entry name" value="DUF5916"/>
</dbReference>
<comment type="caution">
    <text evidence="2">The sequence shown here is derived from an EMBL/GenBank/DDBJ whole genome shotgun (WGS) entry which is preliminary data.</text>
</comment>
<name>W2UQ19_9FLAO</name>
<evidence type="ECO:0000259" key="1">
    <source>
        <dbReference type="Pfam" id="PF19313"/>
    </source>
</evidence>